<name>A0A0B0PIX6_GOSAR</name>
<evidence type="ECO:0000256" key="1">
    <source>
        <dbReference type="SAM" id="MobiDB-lite"/>
    </source>
</evidence>
<dbReference type="EMBL" id="KN436567">
    <property type="protein sequence ID" value="KHG26428.1"/>
    <property type="molecule type" value="Genomic_DNA"/>
</dbReference>
<dbReference type="AlphaFoldDB" id="A0A0B0PIX6"/>
<keyword evidence="3" id="KW-1185">Reference proteome</keyword>
<evidence type="ECO:0000313" key="2">
    <source>
        <dbReference type="EMBL" id="KHG26428.1"/>
    </source>
</evidence>
<accession>A0A0B0PIX6</accession>
<dbReference type="Proteomes" id="UP000032142">
    <property type="component" value="Unassembled WGS sequence"/>
</dbReference>
<organism evidence="2 3">
    <name type="scientific">Gossypium arboreum</name>
    <name type="common">Tree cotton</name>
    <name type="synonym">Gossypium nanking</name>
    <dbReference type="NCBI Taxonomy" id="29729"/>
    <lineage>
        <taxon>Eukaryota</taxon>
        <taxon>Viridiplantae</taxon>
        <taxon>Streptophyta</taxon>
        <taxon>Embryophyta</taxon>
        <taxon>Tracheophyta</taxon>
        <taxon>Spermatophyta</taxon>
        <taxon>Magnoliopsida</taxon>
        <taxon>eudicotyledons</taxon>
        <taxon>Gunneridae</taxon>
        <taxon>Pentapetalae</taxon>
        <taxon>rosids</taxon>
        <taxon>malvids</taxon>
        <taxon>Malvales</taxon>
        <taxon>Malvaceae</taxon>
        <taxon>Malvoideae</taxon>
        <taxon>Gossypium</taxon>
    </lineage>
</organism>
<evidence type="ECO:0000313" key="3">
    <source>
        <dbReference type="Proteomes" id="UP000032142"/>
    </source>
</evidence>
<feature type="region of interest" description="Disordered" evidence="1">
    <location>
        <begin position="1"/>
        <end position="22"/>
    </location>
</feature>
<reference evidence="3" key="1">
    <citation type="submission" date="2014-09" db="EMBL/GenBank/DDBJ databases">
        <authorList>
            <person name="Mudge J."/>
            <person name="Ramaraj T."/>
            <person name="Lindquist I.E."/>
            <person name="Bharti A.K."/>
            <person name="Sundararajan A."/>
            <person name="Cameron C.T."/>
            <person name="Woodward J.E."/>
            <person name="May G.D."/>
            <person name="Brubaker C."/>
            <person name="Broadhvest J."/>
            <person name="Wilkins T.A."/>
        </authorList>
    </citation>
    <scope>NUCLEOTIDE SEQUENCE</scope>
    <source>
        <strain evidence="3">cv. AKA8401</strain>
    </source>
</reference>
<proteinExistence type="predicted"/>
<sequence>MKAHSRAIHGSTHTSCQSGRSYTGYSHKMSGICYTCRTTQPPVGRTRPTP</sequence>
<protein>
    <submittedName>
        <fullName evidence="2">Uncharacterized protein</fullName>
    </submittedName>
</protein>
<gene>
    <name evidence="2" type="ORF">F383_01735</name>
</gene>
<feature type="compositionally biased region" description="Polar residues" evidence="1">
    <location>
        <begin position="11"/>
        <end position="22"/>
    </location>
</feature>